<dbReference type="AlphaFoldDB" id="A0A4V6S142"/>
<protein>
    <submittedName>
        <fullName evidence="2">Uncharacterized protein</fullName>
    </submittedName>
</protein>
<evidence type="ECO:0000313" key="3">
    <source>
        <dbReference type="Proteomes" id="UP000308199"/>
    </source>
</evidence>
<sequence>MGGASSKISRKFPSKPTQSWAGARTDTANQTLRNATASELKDSAIEKDARDPHFMQKLSQLGPVHVDHHMVTDTHMKNILRSRDVSEQQASSHTPTRNRMLAGMLFDLLEQRKSVRSKDELSKLADRYDIDLDVMERLAAFTNTPSIVEGSRRKLLEDDGQERFTMLAGWEDNALENTTKSASNTPQKLSTP</sequence>
<evidence type="ECO:0000313" key="2">
    <source>
        <dbReference type="EMBL" id="THH03853.1"/>
    </source>
</evidence>
<keyword evidence="3" id="KW-1185">Reference proteome</keyword>
<comment type="caution">
    <text evidence="2">The sequence shown here is derived from an EMBL/GenBank/DDBJ whole genome shotgun (WGS) entry which is preliminary data.</text>
</comment>
<accession>A0A4V6S142</accession>
<reference evidence="2 3" key="1">
    <citation type="submission" date="2019-02" db="EMBL/GenBank/DDBJ databases">
        <title>Genome sequencing of the rare red list fungi Phellinidium pouzarii.</title>
        <authorList>
            <person name="Buettner E."/>
            <person name="Kellner H."/>
        </authorList>
    </citation>
    <scope>NUCLEOTIDE SEQUENCE [LARGE SCALE GENOMIC DNA]</scope>
    <source>
        <strain evidence="2 3">DSM 108285</strain>
    </source>
</reference>
<gene>
    <name evidence="2" type="ORF">EW145_g5955</name>
</gene>
<evidence type="ECO:0000256" key="1">
    <source>
        <dbReference type="SAM" id="MobiDB-lite"/>
    </source>
</evidence>
<dbReference type="OrthoDB" id="4085451at2759"/>
<feature type="region of interest" description="Disordered" evidence="1">
    <location>
        <begin position="1"/>
        <end position="45"/>
    </location>
</feature>
<organism evidence="2 3">
    <name type="scientific">Phellinidium pouzarii</name>
    <dbReference type="NCBI Taxonomy" id="167371"/>
    <lineage>
        <taxon>Eukaryota</taxon>
        <taxon>Fungi</taxon>
        <taxon>Dikarya</taxon>
        <taxon>Basidiomycota</taxon>
        <taxon>Agaricomycotina</taxon>
        <taxon>Agaricomycetes</taxon>
        <taxon>Hymenochaetales</taxon>
        <taxon>Hymenochaetaceae</taxon>
        <taxon>Phellinidium</taxon>
    </lineage>
</organism>
<name>A0A4V6S142_9AGAM</name>
<feature type="compositionally biased region" description="Polar residues" evidence="1">
    <location>
        <begin position="15"/>
        <end position="37"/>
    </location>
</feature>
<dbReference type="Proteomes" id="UP000308199">
    <property type="component" value="Unassembled WGS sequence"/>
</dbReference>
<proteinExistence type="predicted"/>
<dbReference type="EMBL" id="SGPK01000403">
    <property type="protein sequence ID" value="THH03853.1"/>
    <property type="molecule type" value="Genomic_DNA"/>
</dbReference>